<dbReference type="InterPro" id="IPR014718">
    <property type="entry name" value="GH-type_carb-bd"/>
</dbReference>
<reference evidence="1 2" key="1">
    <citation type="submission" date="2024-06" db="EMBL/GenBank/DDBJ databases">
        <authorList>
            <person name="Tuo L."/>
        </authorList>
    </citation>
    <scope>NUCLEOTIDE SEQUENCE [LARGE SCALE GENOMIC DNA]</scope>
    <source>
        <strain evidence="1 2">ZMM04-5</strain>
    </source>
</reference>
<dbReference type="SUPFAM" id="SSF74650">
    <property type="entry name" value="Galactose mutarotase-like"/>
    <property type="match status" value="1"/>
</dbReference>
<dbReference type="InterPro" id="IPR008183">
    <property type="entry name" value="Aldose_1/G6P_1-epimerase"/>
</dbReference>
<proteinExistence type="predicted"/>
<gene>
    <name evidence="1" type="ORF">ABUE31_08800</name>
</gene>
<organism evidence="1 2">
    <name type="scientific">Mesorhizobium marinum</name>
    <dbReference type="NCBI Taxonomy" id="3228790"/>
    <lineage>
        <taxon>Bacteria</taxon>
        <taxon>Pseudomonadati</taxon>
        <taxon>Pseudomonadota</taxon>
        <taxon>Alphaproteobacteria</taxon>
        <taxon>Hyphomicrobiales</taxon>
        <taxon>Phyllobacteriaceae</taxon>
        <taxon>Mesorhizobium</taxon>
    </lineage>
</organism>
<accession>A0ABV3QYR1</accession>
<dbReference type="EMBL" id="JBFOCI010000002">
    <property type="protein sequence ID" value="MEW9806078.1"/>
    <property type="molecule type" value="Genomic_DNA"/>
</dbReference>
<dbReference type="InterPro" id="IPR011013">
    <property type="entry name" value="Gal_mutarotase_sf_dom"/>
</dbReference>
<dbReference type="Gene3D" id="2.70.98.10">
    <property type="match status" value="1"/>
</dbReference>
<evidence type="ECO:0000313" key="2">
    <source>
        <dbReference type="Proteomes" id="UP001556196"/>
    </source>
</evidence>
<dbReference type="Pfam" id="PF01263">
    <property type="entry name" value="Aldose_epim"/>
    <property type="match status" value="1"/>
</dbReference>
<protein>
    <submittedName>
        <fullName evidence="1">Aldose 1-epimerase</fullName>
    </submittedName>
</protein>
<dbReference type="Proteomes" id="UP001556196">
    <property type="component" value="Unassembled WGS sequence"/>
</dbReference>
<comment type="caution">
    <text evidence="1">The sequence shown here is derived from an EMBL/GenBank/DDBJ whole genome shotgun (WGS) entry which is preliminary data.</text>
</comment>
<sequence>MSKTMQLTAEGCSATFDPEDGGRLTSFRVGDHELLVQQGADVFHFGSFVMAPWVGRLRNAKLNWEGKAYPFTANAGPHALHGLVTERPWQVTGDGEMSIELADPWPWPGRVVQRTELSAGRATFHIEVHARERMPVAVGWHPWFVRRLAGAPASAELELLVEPGIMWANDEVDLPNGTMTVPVSRPWDYCFRDLRADPVVRWPGQLELTVSSACPDWVIYDMEESGVCVEPWTAPPNSINMPNPQVIGPDAPLAASMTWTWR</sequence>
<dbReference type="RefSeq" id="WP_367723154.1">
    <property type="nucleotide sequence ID" value="NZ_JBFOCI010000002.1"/>
</dbReference>
<name>A0ABV3QYR1_9HYPH</name>
<keyword evidence="2" id="KW-1185">Reference proteome</keyword>
<evidence type="ECO:0000313" key="1">
    <source>
        <dbReference type="EMBL" id="MEW9806078.1"/>
    </source>
</evidence>